<gene>
    <name evidence="6" type="ordered locus">Slin_3718</name>
</gene>
<dbReference type="EMBL" id="CP001769">
    <property type="protein sequence ID" value="ADB39719.1"/>
    <property type="molecule type" value="Genomic_DNA"/>
</dbReference>
<dbReference type="STRING" id="504472.Slin_3718"/>
<dbReference type="KEGG" id="sli:Slin_3718"/>
<keyword evidence="7" id="KW-1185">Reference proteome</keyword>
<keyword evidence="2" id="KW-0175">Coiled coil</keyword>
<dbReference type="HOGENOM" id="CLU_018816_1_2_10"/>
<dbReference type="AlphaFoldDB" id="D2QBY4"/>
<feature type="domain" description="YknX-like C-terminal permuted SH3-like" evidence="5">
    <location>
        <begin position="283"/>
        <end position="350"/>
    </location>
</feature>
<feature type="coiled-coil region" evidence="2">
    <location>
        <begin position="110"/>
        <end position="168"/>
    </location>
</feature>
<dbReference type="Pfam" id="PF25989">
    <property type="entry name" value="YknX_C"/>
    <property type="match status" value="1"/>
</dbReference>
<dbReference type="Pfam" id="PF25917">
    <property type="entry name" value="BSH_RND"/>
    <property type="match status" value="1"/>
</dbReference>
<dbReference type="Gene3D" id="2.40.420.20">
    <property type="match status" value="1"/>
</dbReference>
<evidence type="ECO:0000313" key="7">
    <source>
        <dbReference type="Proteomes" id="UP000002028"/>
    </source>
</evidence>
<dbReference type="Proteomes" id="UP000002028">
    <property type="component" value="Chromosome"/>
</dbReference>
<reference evidence="6 7" key="1">
    <citation type="journal article" date="2010" name="Stand. Genomic Sci.">
        <title>Complete genome sequence of Spirosoma linguale type strain (1).</title>
        <authorList>
            <person name="Lail K."/>
            <person name="Sikorski J."/>
            <person name="Saunders E."/>
            <person name="Lapidus A."/>
            <person name="Glavina Del Rio T."/>
            <person name="Copeland A."/>
            <person name="Tice H."/>
            <person name="Cheng J.-F."/>
            <person name="Lucas S."/>
            <person name="Nolan M."/>
            <person name="Bruce D."/>
            <person name="Goodwin L."/>
            <person name="Pitluck S."/>
            <person name="Ivanova N."/>
            <person name="Mavromatis K."/>
            <person name="Ovchinnikova G."/>
            <person name="Pati A."/>
            <person name="Chen A."/>
            <person name="Palaniappan K."/>
            <person name="Land M."/>
            <person name="Hauser L."/>
            <person name="Chang Y.-J."/>
            <person name="Jeffries C.D."/>
            <person name="Chain P."/>
            <person name="Brettin T."/>
            <person name="Detter J.C."/>
            <person name="Schuetze A."/>
            <person name="Rohde M."/>
            <person name="Tindall B.J."/>
            <person name="Goeker M."/>
            <person name="Bristow J."/>
            <person name="Eisen J.A."/>
            <person name="Markowitz V."/>
            <person name="Hugenholtz P."/>
            <person name="Kyrpides N.C."/>
            <person name="Klenk H.-P."/>
            <person name="Chen F."/>
        </authorList>
    </citation>
    <scope>NUCLEOTIDE SEQUENCE [LARGE SCALE GENOMIC DNA]</scope>
    <source>
        <strain evidence="7">ATCC 33905 / DSM 74 / LMG 10896 / Claus 1</strain>
    </source>
</reference>
<evidence type="ECO:0000256" key="1">
    <source>
        <dbReference type="ARBA" id="ARBA00009477"/>
    </source>
</evidence>
<organism evidence="6 7">
    <name type="scientific">Spirosoma linguale (strain ATCC 33905 / DSM 74 / LMG 10896 / Claus 1)</name>
    <dbReference type="NCBI Taxonomy" id="504472"/>
    <lineage>
        <taxon>Bacteria</taxon>
        <taxon>Pseudomonadati</taxon>
        <taxon>Bacteroidota</taxon>
        <taxon>Cytophagia</taxon>
        <taxon>Cytophagales</taxon>
        <taxon>Cytophagaceae</taxon>
        <taxon>Spirosoma</taxon>
    </lineage>
</organism>
<dbReference type="PANTHER" id="PTHR30469">
    <property type="entry name" value="MULTIDRUG RESISTANCE PROTEIN MDTA"/>
    <property type="match status" value="1"/>
</dbReference>
<name>D2QBY4_SPILD</name>
<comment type="similarity">
    <text evidence="1">Belongs to the membrane fusion protein (MFP) (TC 8.A.1) family.</text>
</comment>
<proteinExistence type="inferred from homology"/>
<dbReference type="Gene3D" id="2.40.50.100">
    <property type="match status" value="2"/>
</dbReference>
<evidence type="ECO:0000313" key="6">
    <source>
        <dbReference type="EMBL" id="ADB39719.1"/>
    </source>
</evidence>
<dbReference type="InterPro" id="IPR058625">
    <property type="entry name" value="MdtA-like_BSH"/>
</dbReference>
<dbReference type="RefSeq" id="WP_012928235.1">
    <property type="nucleotide sequence ID" value="NC_013730.1"/>
</dbReference>
<dbReference type="GO" id="GO:0015562">
    <property type="term" value="F:efflux transmembrane transporter activity"/>
    <property type="evidence" value="ECO:0007669"/>
    <property type="project" value="TreeGrafter"/>
</dbReference>
<dbReference type="NCBIfam" id="TIGR01730">
    <property type="entry name" value="RND_mfp"/>
    <property type="match status" value="1"/>
</dbReference>
<dbReference type="InterPro" id="IPR006143">
    <property type="entry name" value="RND_pump_MFP"/>
</dbReference>
<evidence type="ECO:0000256" key="2">
    <source>
        <dbReference type="SAM" id="Coils"/>
    </source>
</evidence>
<evidence type="ECO:0000259" key="3">
    <source>
        <dbReference type="Pfam" id="PF25917"/>
    </source>
</evidence>
<evidence type="ECO:0000259" key="5">
    <source>
        <dbReference type="Pfam" id="PF25989"/>
    </source>
</evidence>
<dbReference type="InterPro" id="IPR058637">
    <property type="entry name" value="YknX-like_C"/>
</dbReference>
<dbReference type="GO" id="GO:1990281">
    <property type="term" value="C:efflux pump complex"/>
    <property type="evidence" value="ECO:0007669"/>
    <property type="project" value="TreeGrafter"/>
</dbReference>
<dbReference type="Gene3D" id="2.40.30.170">
    <property type="match status" value="1"/>
</dbReference>
<feature type="domain" description="Multidrug resistance protein MdtA-like barrel-sandwich hybrid" evidence="3">
    <location>
        <begin position="70"/>
        <end position="196"/>
    </location>
</feature>
<protein>
    <submittedName>
        <fullName evidence="6">Efflux transporter, RND family, MFP subunit</fullName>
    </submittedName>
</protein>
<dbReference type="Pfam" id="PF25954">
    <property type="entry name" value="Beta-barrel_RND_2"/>
    <property type="match status" value="1"/>
</dbReference>
<evidence type="ECO:0000259" key="4">
    <source>
        <dbReference type="Pfam" id="PF25954"/>
    </source>
</evidence>
<dbReference type="eggNOG" id="COG0845">
    <property type="taxonomic scope" value="Bacteria"/>
</dbReference>
<dbReference type="PANTHER" id="PTHR30469:SF15">
    <property type="entry name" value="HLYD FAMILY OF SECRETION PROTEINS"/>
    <property type="match status" value="1"/>
</dbReference>
<accession>D2QBY4</accession>
<feature type="domain" description="CusB-like beta-barrel" evidence="4">
    <location>
        <begin position="207"/>
        <end position="277"/>
    </location>
</feature>
<sequence length="353" mass="37525">MKRGLVAAAILVVVVLAIALTLSANKKKIDVSNQPVNRTNVPVSVAIETAQMQPVNTSMSLPAVLKPYEEAKLNAQMAGMISHLTIVLGAHVTKGQVVGQIDTKLTELNLQAAELSRQKLNQDYIRAKELQEGNAGLEVNTLNAKNSVDNAAIQVDQIRQQLANAKLIAPVSGIVTTKNLSAGEYVSPGVAIATITNVNPLKAAVFVNENQIYTLKPGQAASLTADVFPGRAFSGKILFVNPKGDDNHNYQVDLVVTNTADLALKAGTNVTVIFGNQTRTSALQISKRALVQDQKQLYVYLAAGNRAKAVSIATGRELGDRIEVLSGLRVGDQVVVSGQINLRDGSPIAVINR</sequence>
<dbReference type="SUPFAM" id="SSF111369">
    <property type="entry name" value="HlyD-like secretion proteins"/>
    <property type="match status" value="1"/>
</dbReference>
<dbReference type="InterPro" id="IPR058792">
    <property type="entry name" value="Beta-barrel_RND_2"/>
</dbReference>